<evidence type="ECO:0000313" key="2">
    <source>
        <dbReference type="EMBL" id="MDP9828685.1"/>
    </source>
</evidence>
<gene>
    <name evidence="2" type="ORF">J2S57_004434</name>
</gene>
<keyword evidence="1" id="KW-0812">Transmembrane</keyword>
<reference evidence="2 3" key="1">
    <citation type="submission" date="2023-07" db="EMBL/GenBank/DDBJ databases">
        <title>Sequencing the genomes of 1000 actinobacteria strains.</title>
        <authorList>
            <person name="Klenk H.-P."/>
        </authorList>
    </citation>
    <scope>NUCLEOTIDE SEQUENCE [LARGE SCALE GENOMIC DNA]</scope>
    <source>
        <strain evidence="2 3">DSM 44388</strain>
    </source>
</reference>
<name>A0ABT9P7K2_9ACTN</name>
<feature type="transmembrane region" description="Helical" evidence="1">
    <location>
        <begin position="36"/>
        <end position="58"/>
    </location>
</feature>
<accession>A0ABT9P7K2</accession>
<comment type="caution">
    <text evidence="2">The sequence shown here is derived from an EMBL/GenBank/DDBJ whole genome shotgun (WGS) entry which is preliminary data.</text>
</comment>
<organism evidence="2 3">
    <name type="scientific">Kineosporia succinea</name>
    <dbReference type="NCBI Taxonomy" id="84632"/>
    <lineage>
        <taxon>Bacteria</taxon>
        <taxon>Bacillati</taxon>
        <taxon>Actinomycetota</taxon>
        <taxon>Actinomycetes</taxon>
        <taxon>Kineosporiales</taxon>
        <taxon>Kineosporiaceae</taxon>
        <taxon>Kineosporia</taxon>
    </lineage>
</organism>
<dbReference type="RefSeq" id="WP_307246118.1">
    <property type="nucleotide sequence ID" value="NZ_JAUSQZ010000001.1"/>
</dbReference>
<evidence type="ECO:0000313" key="3">
    <source>
        <dbReference type="Proteomes" id="UP001235712"/>
    </source>
</evidence>
<protein>
    <recommendedName>
        <fullName evidence="4">PepSY-associated transmembrane protein</fullName>
    </recommendedName>
</protein>
<proteinExistence type="predicted"/>
<dbReference type="Proteomes" id="UP001235712">
    <property type="component" value="Unassembled WGS sequence"/>
</dbReference>
<dbReference type="EMBL" id="JAUSQZ010000001">
    <property type="protein sequence ID" value="MDP9828685.1"/>
    <property type="molecule type" value="Genomic_DNA"/>
</dbReference>
<evidence type="ECO:0008006" key="4">
    <source>
        <dbReference type="Google" id="ProtNLM"/>
    </source>
</evidence>
<dbReference type="InterPro" id="IPR039708">
    <property type="entry name" value="MT1774/Rv1733c-like"/>
</dbReference>
<sequence length="201" mass="22337">MRSPVRVWFRRCAAAARPGFGRAHNPLRRRSDRLQAFCALGAVLLVLAVLPVALVGSLRTWQHYSQVSAQERSERHLVPATVVEADPETQLARSHLATLSWVYPDRVEHTGHITVTSATVAGDSVPVWVDDRGAMTPAPTSTLNVWLDTLGFGLGLTGAAVLVGVFWYRGSRFWLDRRRTKALDSEWRELNGSRSEGFHRG</sequence>
<feature type="transmembrane region" description="Helical" evidence="1">
    <location>
        <begin position="145"/>
        <end position="168"/>
    </location>
</feature>
<keyword evidence="1" id="KW-0472">Membrane</keyword>
<keyword evidence="1" id="KW-1133">Transmembrane helix</keyword>
<dbReference type="PANTHER" id="PTHR42305:SF1">
    <property type="entry name" value="MEMBRANE PROTEIN RV1733C-RELATED"/>
    <property type="match status" value="1"/>
</dbReference>
<keyword evidence="3" id="KW-1185">Reference proteome</keyword>
<evidence type="ECO:0000256" key="1">
    <source>
        <dbReference type="SAM" id="Phobius"/>
    </source>
</evidence>
<dbReference type="PANTHER" id="PTHR42305">
    <property type="entry name" value="MEMBRANE PROTEIN RV1733C-RELATED"/>
    <property type="match status" value="1"/>
</dbReference>